<dbReference type="InterPro" id="IPR005952">
    <property type="entry name" value="Phosphogly_mut1"/>
</dbReference>
<evidence type="ECO:0000313" key="9">
    <source>
        <dbReference type="Proteomes" id="UP000009080"/>
    </source>
</evidence>
<feature type="active site" description="Proton donor/acceptor" evidence="6">
    <location>
        <position position="87"/>
    </location>
</feature>
<feature type="active site" description="Tele-phosphohistidine intermediate" evidence="6">
    <location>
        <position position="17"/>
    </location>
</feature>
<dbReference type="InterPro" id="IPR013078">
    <property type="entry name" value="His_Pase_superF_clade-1"/>
</dbReference>
<dbReference type="KEGG" id="ttu:TERTU_3617"/>
<dbReference type="OrthoDB" id="9783269at2"/>
<dbReference type="Pfam" id="PF00300">
    <property type="entry name" value="His_Phos_1"/>
    <property type="match status" value="1"/>
</dbReference>
<dbReference type="InterPro" id="IPR029033">
    <property type="entry name" value="His_PPase_superfam"/>
</dbReference>
<dbReference type="AlphaFoldDB" id="C5BS14"/>
<dbReference type="STRING" id="377629.TERTU_3617"/>
<keyword evidence="9" id="KW-1185">Reference proteome</keyword>
<evidence type="ECO:0000256" key="5">
    <source>
        <dbReference type="ARBA" id="ARBA00023235"/>
    </source>
</evidence>
<organism evidence="8 9">
    <name type="scientific">Teredinibacter turnerae (strain ATCC 39867 / T7901)</name>
    <dbReference type="NCBI Taxonomy" id="377629"/>
    <lineage>
        <taxon>Bacteria</taxon>
        <taxon>Pseudomonadati</taxon>
        <taxon>Pseudomonadota</taxon>
        <taxon>Gammaproteobacteria</taxon>
        <taxon>Cellvibrionales</taxon>
        <taxon>Cellvibrionaceae</taxon>
        <taxon>Teredinibacter</taxon>
    </lineage>
</organism>
<dbReference type="eggNOG" id="COG0406">
    <property type="taxonomic scope" value="Bacteria"/>
</dbReference>
<feature type="binding site" evidence="7">
    <location>
        <position position="63"/>
    </location>
    <ligand>
        <name>substrate</name>
    </ligand>
</feature>
<name>C5BS14_TERTT</name>
<accession>C5BS14</accession>
<dbReference type="EMBL" id="CP001614">
    <property type="protein sequence ID" value="ACR12170.1"/>
    <property type="molecule type" value="Genomic_DNA"/>
</dbReference>
<evidence type="ECO:0000256" key="1">
    <source>
        <dbReference type="ARBA" id="ARBA00006717"/>
    </source>
</evidence>
<evidence type="ECO:0000256" key="2">
    <source>
        <dbReference type="ARBA" id="ARBA00012028"/>
    </source>
</evidence>
<reference evidence="8 9" key="1">
    <citation type="journal article" date="2009" name="PLoS ONE">
        <title>The complete genome of Teredinibacter turnerae T7901: an intracellular endosymbiont of marine wood-boring bivalves (shipworms).</title>
        <authorList>
            <person name="Yang J.C."/>
            <person name="Madupu R."/>
            <person name="Durkin A.S."/>
            <person name="Ekborg N.A."/>
            <person name="Pedamallu C.S."/>
            <person name="Hostetler J.B."/>
            <person name="Radune D."/>
            <person name="Toms B.S."/>
            <person name="Henrissat B."/>
            <person name="Coutinho P.M."/>
            <person name="Schwarz S."/>
            <person name="Field L."/>
            <person name="Trindade-Silva A.E."/>
            <person name="Soares C.A.G."/>
            <person name="Elshahawi S."/>
            <person name="Hanora A."/>
            <person name="Schmidt E.W."/>
            <person name="Haygood M.G."/>
            <person name="Posfai J."/>
            <person name="Benner J."/>
            <person name="Madinger C."/>
            <person name="Nove J."/>
            <person name="Anton B."/>
            <person name="Chaudhary K."/>
            <person name="Foster J."/>
            <person name="Holman A."/>
            <person name="Kumar S."/>
            <person name="Lessard P.A."/>
            <person name="Luyten Y.A."/>
            <person name="Slatko B."/>
            <person name="Wood N."/>
            <person name="Wu B."/>
            <person name="Teplitski M."/>
            <person name="Mougous J.D."/>
            <person name="Ward N."/>
            <person name="Eisen J.A."/>
            <person name="Badger J.H."/>
            <person name="Distel D.L."/>
        </authorList>
    </citation>
    <scope>NUCLEOTIDE SEQUENCE [LARGE SCALE GENOMIC DNA]</scope>
    <source>
        <strain evidence="9">ATCC 39867 / T7901</strain>
    </source>
</reference>
<comment type="similarity">
    <text evidence="1">Belongs to the phosphoglycerate mutase family. BPG-dependent PGAM subfamily.</text>
</comment>
<evidence type="ECO:0000256" key="6">
    <source>
        <dbReference type="PIRSR" id="PIRSR613078-1"/>
    </source>
</evidence>
<dbReference type="HOGENOM" id="CLU_033323_8_2_6"/>
<dbReference type="PANTHER" id="PTHR11931">
    <property type="entry name" value="PHOSPHOGLYCERATE MUTASE"/>
    <property type="match status" value="1"/>
</dbReference>
<dbReference type="RefSeq" id="WP_015818282.1">
    <property type="nucleotide sequence ID" value="NC_012997.1"/>
</dbReference>
<dbReference type="GO" id="GO:0004619">
    <property type="term" value="F:phosphoglycerate mutase activity"/>
    <property type="evidence" value="ECO:0007669"/>
    <property type="project" value="UniProtKB-EC"/>
</dbReference>
<dbReference type="Gene3D" id="3.40.50.1240">
    <property type="entry name" value="Phosphoglycerate mutase-like"/>
    <property type="match status" value="1"/>
</dbReference>
<dbReference type="Proteomes" id="UP000009080">
    <property type="component" value="Chromosome"/>
</dbReference>
<dbReference type="GO" id="GO:0006094">
    <property type="term" value="P:gluconeogenesis"/>
    <property type="evidence" value="ECO:0007669"/>
    <property type="project" value="UniProtKB-KW"/>
</dbReference>
<dbReference type="SUPFAM" id="SSF53254">
    <property type="entry name" value="Phosphoglycerate mutase-like"/>
    <property type="match status" value="1"/>
</dbReference>
<dbReference type="SMART" id="SM00855">
    <property type="entry name" value="PGAM"/>
    <property type="match status" value="1"/>
</dbReference>
<dbReference type="CDD" id="cd07067">
    <property type="entry name" value="HP_PGM_like"/>
    <property type="match status" value="1"/>
</dbReference>
<keyword evidence="3" id="KW-0312">Gluconeogenesis</keyword>
<keyword evidence="5" id="KW-0413">Isomerase</keyword>
<dbReference type="GO" id="GO:0006096">
    <property type="term" value="P:glycolytic process"/>
    <property type="evidence" value="ECO:0007669"/>
    <property type="project" value="UniProtKB-KW"/>
</dbReference>
<gene>
    <name evidence="8" type="ordered locus">TERTU_3617</name>
</gene>
<evidence type="ECO:0000256" key="3">
    <source>
        <dbReference type="ARBA" id="ARBA00022432"/>
    </source>
</evidence>
<evidence type="ECO:0000256" key="7">
    <source>
        <dbReference type="PIRSR" id="PIRSR613078-2"/>
    </source>
</evidence>
<proteinExistence type="inferred from homology"/>
<protein>
    <recommendedName>
        <fullName evidence="2">phosphoglycerate mutase (2,3-diphosphoglycerate-dependent)</fullName>
        <ecNumber evidence="2">5.4.2.11</ecNumber>
    </recommendedName>
</protein>
<keyword evidence="4" id="KW-0324">Glycolysis</keyword>
<dbReference type="EC" id="5.4.2.11" evidence="2"/>
<evidence type="ECO:0000313" key="8">
    <source>
        <dbReference type="EMBL" id="ACR12170.1"/>
    </source>
</evidence>
<evidence type="ECO:0000256" key="4">
    <source>
        <dbReference type="ARBA" id="ARBA00023152"/>
    </source>
</evidence>
<sequence length="210" mass="23525">MIASDEFSVTQFDILRHGQCEGGDIFRGSTDVKLTPAGFASMRTSCDIADTPWDAVISSPLVRCRAFAEAYAHEKHLPFTVDTRLREMSFGAWEGQQRQTIWENQHADILAWMQDPSSYTPPGGEPLDQVAARLDEFFAEVSANYRNQNVLLVAHGGLMRIFLSRLIGLPINKAQNFEVPFACLSRIKIYDKGDSRMIKLAAHNFVSSQP</sequence>